<evidence type="ECO:0000313" key="2">
    <source>
        <dbReference type="Proteomes" id="UP000254208"/>
    </source>
</evidence>
<proteinExistence type="predicted"/>
<dbReference type="Proteomes" id="UP000254208">
    <property type="component" value="Unassembled WGS sequence"/>
</dbReference>
<dbReference type="AlphaFoldDB" id="A0A379FTS8"/>
<dbReference type="EMBL" id="UGTZ01000001">
    <property type="protein sequence ID" value="SUC32047.1"/>
    <property type="molecule type" value="Genomic_DNA"/>
</dbReference>
<protein>
    <submittedName>
        <fullName evidence="1">Uncharacterized protein</fullName>
    </submittedName>
</protein>
<name>A0A379FTS8_PRORE</name>
<sequence>MMSKIKNPIVLVNIHKNHENSVAVHVTDGSNDWRDVRKGCIADLDEAHPDDAMDRLPLEVLYYTAIALEEERARNNKLQQIIGQARQFIETIMFHVDDDYHSQHIAHLVKQAIYWLELGSEANDNA</sequence>
<evidence type="ECO:0000313" key="1">
    <source>
        <dbReference type="EMBL" id="SUC32047.1"/>
    </source>
</evidence>
<organism evidence="1 2">
    <name type="scientific">Providencia rettgeri</name>
    <dbReference type="NCBI Taxonomy" id="587"/>
    <lineage>
        <taxon>Bacteria</taxon>
        <taxon>Pseudomonadati</taxon>
        <taxon>Pseudomonadota</taxon>
        <taxon>Gammaproteobacteria</taxon>
        <taxon>Enterobacterales</taxon>
        <taxon>Morganellaceae</taxon>
        <taxon>Providencia</taxon>
    </lineage>
</organism>
<dbReference type="RefSeq" id="WP_115167546.1">
    <property type="nucleotide sequence ID" value="NZ_CP077317.1"/>
</dbReference>
<reference evidence="1 2" key="1">
    <citation type="submission" date="2018-06" db="EMBL/GenBank/DDBJ databases">
        <authorList>
            <consortium name="Pathogen Informatics"/>
            <person name="Doyle S."/>
        </authorList>
    </citation>
    <scope>NUCLEOTIDE SEQUENCE [LARGE SCALE GENOMIC DNA]</scope>
    <source>
        <strain evidence="1 2">NCTC11801</strain>
    </source>
</reference>
<dbReference type="GeneID" id="93673756"/>
<gene>
    <name evidence="1" type="ORF">NCTC11801_03020</name>
</gene>
<accession>A0A379FTS8</accession>